<feature type="domain" description="Secretion system C-terminal sorting" evidence="1">
    <location>
        <begin position="165"/>
        <end position="240"/>
    </location>
</feature>
<dbReference type="Pfam" id="PF18962">
    <property type="entry name" value="Por_Secre_tail"/>
    <property type="match status" value="1"/>
</dbReference>
<evidence type="ECO:0000313" key="2">
    <source>
        <dbReference type="EMBL" id="RAU82680.1"/>
    </source>
</evidence>
<dbReference type="OrthoDB" id="663485at2"/>
<reference evidence="2 3" key="1">
    <citation type="submission" date="2018-06" db="EMBL/GenBank/DDBJ databases">
        <authorList>
            <person name="Liu Z.-W."/>
        </authorList>
    </citation>
    <scope>NUCLEOTIDE SEQUENCE [LARGE SCALE GENOMIC DNA]</scope>
    <source>
        <strain evidence="2 3">2b14</strain>
    </source>
</reference>
<dbReference type="NCBIfam" id="TIGR04183">
    <property type="entry name" value="Por_Secre_tail"/>
    <property type="match status" value="1"/>
</dbReference>
<evidence type="ECO:0000259" key="1">
    <source>
        <dbReference type="Pfam" id="PF18962"/>
    </source>
</evidence>
<keyword evidence="3" id="KW-1185">Reference proteome</keyword>
<sequence>MPSGTFLAQNGTITVSNSTTLVEGIYPLTISLTDRSGGISTVNILIRIRGNSPTITPLPVELVYFRASAGKGKVELQWLTASEKDNDRFEVERSSDSKAFEKLGTVAGKGNSNVSNKYSFTDKSPLVGTAYYRLKQVDSDGSIAYSNVITLETEGNTASDLVMKVYPNPFISQISISLVAQQQESAQLILLDLQGREVIRKTIELEKGENQLELPLQKLANGMYMLKVVSGSIKAATKIIKNR</sequence>
<dbReference type="AlphaFoldDB" id="A0A364REB3"/>
<dbReference type="Gene3D" id="2.60.40.10">
    <property type="entry name" value="Immunoglobulins"/>
    <property type="match status" value="1"/>
</dbReference>
<dbReference type="InterPro" id="IPR026444">
    <property type="entry name" value="Secre_tail"/>
</dbReference>
<evidence type="ECO:0000313" key="3">
    <source>
        <dbReference type="Proteomes" id="UP000251692"/>
    </source>
</evidence>
<reference evidence="2 3" key="2">
    <citation type="submission" date="2018-07" db="EMBL/GenBank/DDBJ databases">
        <title>Pontibacter sp. 2b14 genomic sequence and assembly.</title>
        <authorList>
            <person name="Du Z.-J."/>
        </authorList>
    </citation>
    <scope>NUCLEOTIDE SEQUENCE [LARGE SCALE GENOMIC DNA]</scope>
    <source>
        <strain evidence="2 3">2b14</strain>
    </source>
</reference>
<name>A0A364REB3_9BACT</name>
<comment type="caution">
    <text evidence="2">The sequence shown here is derived from an EMBL/GenBank/DDBJ whole genome shotgun (WGS) entry which is preliminary data.</text>
</comment>
<gene>
    <name evidence="2" type="ORF">DP923_12600</name>
</gene>
<accession>A0A364REB3</accession>
<dbReference type="EMBL" id="QMDV01000003">
    <property type="protein sequence ID" value="RAU82680.1"/>
    <property type="molecule type" value="Genomic_DNA"/>
</dbReference>
<protein>
    <recommendedName>
        <fullName evidence="1">Secretion system C-terminal sorting domain-containing protein</fullName>
    </recommendedName>
</protein>
<dbReference type="InterPro" id="IPR013783">
    <property type="entry name" value="Ig-like_fold"/>
</dbReference>
<organism evidence="2 3">
    <name type="scientific">Pontibacter arcticus</name>
    <dbReference type="NCBI Taxonomy" id="2080288"/>
    <lineage>
        <taxon>Bacteria</taxon>
        <taxon>Pseudomonadati</taxon>
        <taxon>Bacteroidota</taxon>
        <taxon>Cytophagia</taxon>
        <taxon>Cytophagales</taxon>
        <taxon>Hymenobacteraceae</taxon>
        <taxon>Pontibacter</taxon>
    </lineage>
</organism>
<proteinExistence type="predicted"/>
<dbReference type="Proteomes" id="UP000251692">
    <property type="component" value="Unassembled WGS sequence"/>
</dbReference>